<evidence type="ECO:0000313" key="1">
    <source>
        <dbReference type="EMBL" id="AXC16237.1"/>
    </source>
</evidence>
<geneLocation type="plasmid" evidence="2">
    <name>pacpol4</name>
</geneLocation>
<evidence type="ECO:0000313" key="2">
    <source>
        <dbReference type="Proteomes" id="UP000253606"/>
    </source>
</evidence>
<reference evidence="1 2" key="1">
    <citation type="journal article" date="2018" name="Front. Microbiol.">
        <title>Hydrolytic Capabilities as a Key to Environmental Success: Chitinolytic and Cellulolytic Acidobacteria From Acidic Sub-arctic Soils and Boreal Peatlands.</title>
        <authorList>
            <person name="Belova S.E."/>
            <person name="Ravin N.V."/>
            <person name="Pankratov T.A."/>
            <person name="Rakitin A.L."/>
            <person name="Ivanova A.A."/>
            <person name="Beletsky A.V."/>
            <person name="Mardanov A.V."/>
            <person name="Sinninghe Damste J.S."/>
            <person name="Dedysh S.N."/>
        </authorList>
    </citation>
    <scope>NUCLEOTIDE SEQUENCE [LARGE SCALE GENOMIC DNA]</scope>
    <source>
        <strain evidence="1 2">SBC82</strain>
        <plasmid evidence="2">pacpol4</plasmid>
    </source>
</reference>
<protein>
    <submittedName>
        <fullName evidence="1">Uncharacterized protein</fullName>
    </submittedName>
</protein>
<proteinExistence type="predicted"/>
<gene>
    <name evidence="1" type="ORF">ACPOL_7037</name>
</gene>
<dbReference type="AlphaFoldDB" id="A0A2Z5GBT0"/>
<dbReference type="Proteomes" id="UP000253606">
    <property type="component" value="Plasmid pACPOL4"/>
</dbReference>
<name>A0A2Z5GBT0_9BACT</name>
<keyword evidence="2" id="KW-1185">Reference proteome</keyword>
<dbReference type="KEGG" id="abas:ACPOL_7037"/>
<keyword evidence="1" id="KW-0614">Plasmid</keyword>
<dbReference type="EMBL" id="CP030843">
    <property type="protein sequence ID" value="AXC16237.1"/>
    <property type="molecule type" value="Genomic_DNA"/>
</dbReference>
<organism evidence="1 2">
    <name type="scientific">Acidisarcina polymorpha</name>
    <dbReference type="NCBI Taxonomy" id="2211140"/>
    <lineage>
        <taxon>Bacteria</taxon>
        <taxon>Pseudomonadati</taxon>
        <taxon>Acidobacteriota</taxon>
        <taxon>Terriglobia</taxon>
        <taxon>Terriglobales</taxon>
        <taxon>Acidobacteriaceae</taxon>
        <taxon>Acidisarcina</taxon>
    </lineage>
</organism>
<sequence length="40" mass="4919">MDIRRRWDFMSASARRVRAEDDIGDYMWLPQSIRDKIFVD</sequence>
<accession>A0A2Z5GBT0</accession>